<name>A0ABW2SEC4_9BURK</name>
<feature type="compositionally biased region" description="Polar residues" evidence="1">
    <location>
        <begin position="18"/>
        <end position="28"/>
    </location>
</feature>
<dbReference type="Proteomes" id="UP001596457">
    <property type="component" value="Unassembled WGS sequence"/>
</dbReference>
<feature type="compositionally biased region" description="Polar residues" evidence="1">
    <location>
        <begin position="137"/>
        <end position="146"/>
    </location>
</feature>
<dbReference type="InterPro" id="IPR038610">
    <property type="entry name" value="FliK-like_C_sf"/>
</dbReference>
<comment type="caution">
    <text evidence="3">The sequence shown here is derived from an EMBL/GenBank/DDBJ whole genome shotgun (WGS) entry which is preliminary data.</text>
</comment>
<accession>A0ABW2SEC4</accession>
<dbReference type="Pfam" id="PF02120">
    <property type="entry name" value="Flg_hook"/>
    <property type="match status" value="1"/>
</dbReference>
<reference evidence="4" key="1">
    <citation type="journal article" date="2019" name="Int. J. Syst. Evol. Microbiol.">
        <title>The Global Catalogue of Microorganisms (GCM) 10K type strain sequencing project: providing services to taxonomists for standard genome sequencing and annotation.</title>
        <authorList>
            <consortium name="The Broad Institute Genomics Platform"/>
            <consortium name="The Broad Institute Genome Sequencing Center for Infectious Disease"/>
            <person name="Wu L."/>
            <person name="Ma J."/>
        </authorList>
    </citation>
    <scope>NUCLEOTIDE SEQUENCE [LARGE SCALE GENOMIC DNA]</scope>
    <source>
        <strain evidence="4">CCUG 53903</strain>
    </source>
</reference>
<feature type="region of interest" description="Disordered" evidence="1">
    <location>
        <begin position="62"/>
        <end position="96"/>
    </location>
</feature>
<feature type="region of interest" description="Disordered" evidence="1">
    <location>
        <begin position="435"/>
        <end position="479"/>
    </location>
</feature>
<feature type="region of interest" description="Disordered" evidence="1">
    <location>
        <begin position="242"/>
        <end position="322"/>
    </location>
</feature>
<dbReference type="InterPro" id="IPR021136">
    <property type="entry name" value="Flagellar_hook_control-like_C"/>
</dbReference>
<evidence type="ECO:0000313" key="3">
    <source>
        <dbReference type="EMBL" id="MFC7461510.1"/>
    </source>
</evidence>
<keyword evidence="3" id="KW-0282">Flagellum</keyword>
<feature type="region of interest" description="Disordered" evidence="1">
    <location>
        <begin position="1"/>
        <end position="36"/>
    </location>
</feature>
<feature type="region of interest" description="Disordered" evidence="1">
    <location>
        <begin position="125"/>
        <end position="161"/>
    </location>
</feature>
<keyword evidence="3" id="KW-0966">Cell projection</keyword>
<feature type="compositionally biased region" description="Low complexity" evidence="1">
    <location>
        <begin position="311"/>
        <end position="322"/>
    </location>
</feature>
<dbReference type="RefSeq" id="WP_382201750.1">
    <property type="nucleotide sequence ID" value="NZ_JBHTBZ010000040.1"/>
</dbReference>
<dbReference type="Gene3D" id="3.30.750.140">
    <property type="match status" value="1"/>
</dbReference>
<protein>
    <submittedName>
        <fullName evidence="3">Flagellar hook-length control protein FliK</fullName>
    </submittedName>
</protein>
<dbReference type="EMBL" id="JBHTBZ010000040">
    <property type="protein sequence ID" value="MFC7461510.1"/>
    <property type="molecule type" value="Genomic_DNA"/>
</dbReference>
<feature type="domain" description="Flagellar hook-length control protein-like C-terminal" evidence="2">
    <location>
        <begin position="378"/>
        <end position="436"/>
    </location>
</feature>
<keyword evidence="4" id="KW-1185">Reference proteome</keyword>
<gene>
    <name evidence="3" type="ORF">ACFQU0_13840</name>
</gene>
<sequence>MTTPINSTHQQDRAAQQKLLNARQNTAAQGSQQGGGFSRLLSLACDEDTDLDALQLGGKLFGLKTQDPNTEATEATGPNRRKTGKGSAGASDKDAAGEVAVDGLHPAAQANATLLALLARAQAESAPSDGQAEGHDGSTTAVSSGTGVPMDAGESAAAMGLPSEADVTDEAATNMASTPLAQIEPENQPAPGKAVRDLARQLGAAMRNTAPGQDSTAQSGAQANANGVAWGRQAMAEVGTGTSATSIVTNSPPTSPGTTDPTGHAAMSVAASAQTTADPDNSVDANNETSASEPATPLDVRAASREDPSQNNLGGETLGGNELTDKAHHAEEVGNPPEQWREQWADAMDQMSQQVSYWVQQGGVRQATLRVGNGWQQAMDVKLSMKNGQAEIEFLTDHEAARSAIAEGGTEVLRELLAQSGIDLGQVSIGAQNAGNGASTSQEAFGQPGKATAGSEAPGTPAASLQPRHPHSTGLDVYV</sequence>
<feature type="compositionally biased region" description="Polar residues" evidence="1">
    <location>
        <begin position="435"/>
        <end position="444"/>
    </location>
</feature>
<evidence type="ECO:0000259" key="2">
    <source>
        <dbReference type="Pfam" id="PF02120"/>
    </source>
</evidence>
<feature type="compositionally biased region" description="Polar residues" evidence="1">
    <location>
        <begin position="271"/>
        <end position="293"/>
    </location>
</feature>
<keyword evidence="3" id="KW-0969">Cilium</keyword>
<organism evidence="3 4">
    <name type="scientific">Hydrogenophaga defluvii</name>
    <dbReference type="NCBI Taxonomy" id="249410"/>
    <lineage>
        <taxon>Bacteria</taxon>
        <taxon>Pseudomonadati</taxon>
        <taxon>Pseudomonadota</taxon>
        <taxon>Betaproteobacteria</taxon>
        <taxon>Burkholderiales</taxon>
        <taxon>Comamonadaceae</taxon>
        <taxon>Hydrogenophaga</taxon>
    </lineage>
</organism>
<proteinExistence type="predicted"/>
<dbReference type="CDD" id="cd17470">
    <property type="entry name" value="T3SS_Flik_C"/>
    <property type="match status" value="1"/>
</dbReference>
<evidence type="ECO:0000256" key="1">
    <source>
        <dbReference type="SAM" id="MobiDB-lite"/>
    </source>
</evidence>
<evidence type="ECO:0000313" key="4">
    <source>
        <dbReference type="Proteomes" id="UP001596457"/>
    </source>
</evidence>